<comment type="caution">
    <text evidence="4">The sequence shown here is derived from an EMBL/GenBank/DDBJ whole genome shotgun (WGS) entry which is preliminary data.</text>
</comment>
<accession>A0AAD7Q182</accession>
<evidence type="ECO:0000256" key="1">
    <source>
        <dbReference type="SAM" id="MobiDB-lite"/>
    </source>
</evidence>
<dbReference type="SMART" id="SM00835">
    <property type="entry name" value="Cupin_1"/>
    <property type="match status" value="1"/>
</dbReference>
<sequence length="402" mass="45639">MAIETKFRVAILLFSLLALFAGLALGIQDPELQTCKHQCQHQRQFTEDQIRECEERSNLLSGIKDFRVATLEANPQTFLFPSHFDSEIVLYIVNGRATISFAREDKTESFNLERGDFIRVPAGTPMQLTGMRMRSYSLQNSIKPSLFLEDFRHFLDQTRRGRLQKLFGQQQKGPIFRISREQVRALSEHAQSTGSGLWPFGESRGPTNLFHKRPSQSNEFGKLFEASPEDHKELQDLNLVISFANITRATKIAIVVEGEGQFEMACPHISSSSGSHGRQSHQDYHGRGSSHGRTTTGKRFESVRAHLRRGTVFVVPAGHPFVTFASRNNNLQVLCFEVNAKDNIRFPLAGGKNIVQAMDRQAKELAFDFPVKEVERILSRDEEFFFPGPHQQEEEEEGHAYA</sequence>
<dbReference type="InterPro" id="IPR006045">
    <property type="entry name" value="Cupin_1"/>
</dbReference>
<dbReference type="PANTHER" id="PTHR31189:SF13">
    <property type="entry name" value="CUPINCIN"/>
    <property type="match status" value="1"/>
</dbReference>
<dbReference type="Proteomes" id="UP001163823">
    <property type="component" value="Chromosome 4"/>
</dbReference>
<reference evidence="4" key="1">
    <citation type="journal article" date="2023" name="Science">
        <title>Elucidation of the pathway for biosynthesis of saponin adjuvants from the soapbark tree.</title>
        <authorList>
            <person name="Reed J."/>
            <person name="Orme A."/>
            <person name="El-Demerdash A."/>
            <person name="Owen C."/>
            <person name="Martin L.B.B."/>
            <person name="Misra R.C."/>
            <person name="Kikuchi S."/>
            <person name="Rejzek M."/>
            <person name="Martin A.C."/>
            <person name="Harkess A."/>
            <person name="Leebens-Mack J."/>
            <person name="Louveau T."/>
            <person name="Stephenson M.J."/>
            <person name="Osbourn A."/>
        </authorList>
    </citation>
    <scope>NUCLEOTIDE SEQUENCE</scope>
    <source>
        <strain evidence="4">S10</strain>
    </source>
</reference>
<dbReference type="InterPro" id="IPR011051">
    <property type="entry name" value="RmlC_Cupin_sf"/>
</dbReference>
<dbReference type="SUPFAM" id="SSF51182">
    <property type="entry name" value="RmlC-like cupins"/>
    <property type="match status" value="2"/>
</dbReference>
<feature type="domain" description="Cupin type-1" evidence="3">
    <location>
        <begin position="207"/>
        <end position="375"/>
    </location>
</feature>
<keyword evidence="2" id="KW-0732">Signal</keyword>
<organism evidence="4 5">
    <name type="scientific">Quillaja saponaria</name>
    <name type="common">Soap bark tree</name>
    <dbReference type="NCBI Taxonomy" id="32244"/>
    <lineage>
        <taxon>Eukaryota</taxon>
        <taxon>Viridiplantae</taxon>
        <taxon>Streptophyta</taxon>
        <taxon>Embryophyta</taxon>
        <taxon>Tracheophyta</taxon>
        <taxon>Spermatophyta</taxon>
        <taxon>Magnoliopsida</taxon>
        <taxon>eudicotyledons</taxon>
        <taxon>Gunneridae</taxon>
        <taxon>Pentapetalae</taxon>
        <taxon>rosids</taxon>
        <taxon>fabids</taxon>
        <taxon>Fabales</taxon>
        <taxon>Quillajaceae</taxon>
        <taxon>Quillaja</taxon>
    </lineage>
</organism>
<keyword evidence="5" id="KW-1185">Reference proteome</keyword>
<dbReference type="InterPro" id="IPR050253">
    <property type="entry name" value="Seed_Storage-Functional"/>
</dbReference>
<dbReference type="AlphaFoldDB" id="A0AAD7Q182"/>
<name>A0AAD7Q182_QUISA</name>
<dbReference type="InterPro" id="IPR014710">
    <property type="entry name" value="RmlC-like_jellyroll"/>
</dbReference>
<evidence type="ECO:0000313" key="4">
    <source>
        <dbReference type="EMBL" id="KAJ7972766.1"/>
    </source>
</evidence>
<dbReference type="CDD" id="cd02245">
    <property type="entry name" value="cupin_7S_vicilin-like_C"/>
    <property type="match status" value="1"/>
</dbReference>
<dbReference type="Pfam" id="PF00190">
    <property type="entry name" value="Cupin_1"/>
    <property type="match status" value="1"/>
</dbReference>
<dbReference type="KEGG" id="qsa:O6P43_010607"/>
<dbReference type="CDD" id="cd02244">
    <property type="entry name" value="cupin_7S_vicilin-like_N"/>
    <property type="match status" value="1"/>
</dbReference>
<feature type="chain" id="PRO_5042260133" evidence="2">
    <location>
        <begin position="27"/>
        <end position="402"/>
    </location>
</feature>
<feature type="signal peptide" evidence="2">
    <location>
        <begin position="1"/>
        <end position="26"/>
    </location>
</feature>
<proteinExistence type="predicted"/>
<evidence type="ECO:0000259" key="3">
    <source>
        <dbReference type="SMART" id="SM00835"/>
    </source>
</evidence>
<dbReference type="PANTHER" id="PTHR31189">
    <property type="entry name" value="OS03G0336100 PROTEIN-RELATED"/>
    <property type="match status" value="1"/>
</dbReference>
<dbReference type="Gene3D" id="2.60.120.10">
    <property type="entry name" value="Jelly Rolls"/>
    <property type="match status" value="3"/>
</dbReference>
<evidence type="ECO:0000313" key="5">
    <source>
        <dbReference type="Proteomes" id="UP001163823"/>
    </source>
</evidence>
<gene>
    <name evidence="4" type="ORF">O6P43_010607</name>
</gene>
<dbReference type="EMBL" id="JARAOO010000004">
    <property type="protein sequence ID" value="KAJ7972766.1"/>
    <property type="molecule type" value="Genomic_DNA"/>
</dbReference>
<protein>
    <submittedName>
        <fullName evidence="4">Vicilin</fullName>
    </submittedName>
</protein>
<feature type="region of interest" description="Disordered" evidence="1">
    <location>
        <begin position="268"/>
        <end position="296"/>
    </location>
</feature>
<evidence type="ECO:0000256" key="2">
    <source>
        <dbReference type="SAM" id="SignalP"/>
    </source>
</evidence>